<keyword evidence="12" id="KW-1185">Reference proteome</keyword>
<proteinExistence type="inferred from homology"/>
<feature type="transmembrane region" description="Helical" evidence="10">
    <location>
        <begin position="48"/>
        <end position="65"/>
    </location>
</feature>
<evidence type="ECO:0000256" key="3">
    <source>
        <dbReference type="ARBA" id="ARBA00022448"/>
    </source>
</evidence>
<evidence type="ECO:0000256" key="8">
    <source>
        <dbReference type="ARBA" id="ARBA00022989"/>
    </source>
</evidence>
<dbReference type="AlphaFoldDB" id="A0A9R1URR2"/>
<feature type="transmembrane region" description="Helical" evidence="10">
    <location>
        <begin position="193"/>
        <end position="214"/>
    </location>
</feature>
<feature type="transmembrane region" description="Helical" evidence="10">
    <location>
        <begin position="165"/>
        <end position="187"/>
    </location>
</feature>
<evidence type="ECO:0000313" key="11">
    <source>
        <dbReference type="EMBL" id="KAJ0192089.1"/>
    </source>
</evidence>
<dbReference type="FunFam" id="1.20.1280.290:FF:000001">
    <property type="entry name" value="Bidirectional sugar transporter SWEET"/>
    <property type="match status" value="1"/>
</dbReference>
<evidence type="ECO:0000256" key="6">
    <source>
        <dbReference type="ARBA" id="ARBA00022692"/>
    </source>
</evidence>
<organism evidence="11 12">
    <name type="scientific">Lactuca sativa</name>
    <name type="common">Garden lettuce</name>
    <dbReference type="NCBI Taxonomy" id="4236"/>
    <lineage>
        <taxon>Eukaryota</taxon>
        <taxon>Viridiplantae</taxon>
        <taxon>Streptophyta</taxon>
        <taxon>Embryophyta</taxon>
        <taxon>Tracheophyta</taxon>
        <taxon>Spermatophyta</taxon>
        <taxon>Magnoliopsida</taxon>
        <taxon>eudicotyledons</taxon>
        <taxon>Gunneridae</taxon>
        <taxon>Pentapetalae</taxon>
        <taxon>asterids</taxon>
        <taxon>campanulids</taxon>
        <taxon>Asterales</taxon>
        <taxon>Asteraceae</taxon>
        <taxon>Cichorioideae</taxon>
        <taxon>Cichorieae</taxon>
        <taxon>Lactucinae</taxon>
        <taxon>Lactuca</taxon>
    </lineage>
</organism>
<feature type="transmembrane region" description="Helical" evidence="10">
    <location>
        <begin position="132"/>
        <end position="153"/>
    </location>
</feature>
<keyword evidence="6 10" id="KW-0812">Transmembrane</keyword>
<comment type="similarity">
    <text evidence="2 10">Belongs to the SWEET sugar transporter family.</text>
</comment>
<keyword evidence="9 10" id="KW-0472">Membrane</keyword>
<evidence type="ECO:0000313" key="12">
    <source>
        <dbReference type="Proteomes" id="UP000235145"/>
    </source>
</evidence>
<keyword evidence="4" id="KW-1003">Cell membrane</keyword>
<evidence type="ECO:0000256" key="4">
    <source>
        <dbReference type="ARBA" id="ARBA00022475"/>
    </source>
</evidence>
<dbReference type="GO" id="GO:0008643">
    <property type="term" value="P:carbohydrate transport"/>
    <property type="evidence" value="ECO:0000318"/>
    <property type="project" value="GO_Central"/>
</dbReference>
<evidence type="ECO:0000256" key="9">
    <source>
        <dbReference type="ARBA" id="ARBA00023136"/>
    </source>
</evidence>
<reference evidence="11 12" key="1">
    <citation type="journal article" date="2017" name="Nat. Commun.">
        <title>Genome assembly with in vitro proximity ligation data and whole-genome triplication in lettuce.</title>
        <authorList>
            <person name="Reyes-Chin-Wo S."/>
            <person name="Wang Z."/>
            <person name="Yang X."/>
            <person name="Kozik A."/>
            <person name="Arikit S."/>
            <person name="Song C."/>
            <person name="Xia L."/>
            <person name="Froenicke L."/>
            <person name="Lavelle D.O."/>
            <person name="Truco M.J."/>
            <person name="Xia R."/>
            <person name="Zhu S."/>
            <person name="Xu C."/>
            <person name="Xu H."/>
            <person name="Xu X."/>
            <person name="Cox K."/>
            <person name="Korf I."/>
            <person name="Meyers B.C."/>
            <person name="Michelmore R.W."/>
        </authorList>
    </citation>
    <scope>NUCLEOTIDE SEQUENCE [LARGE SCALE GENOMIC DNA]</scope>
    <source>
        <strain evidence="12">cv. Salinas</strain>
        <tissue evidence="11">Seedlings</tissue>
    </source>
</reference>
<dbReference type="OrthoDB" id="409725at2759"/>
<dbReference type="InterPro" id="IPR047664">
    <property type="entry name" value="SWEET"/>
</dbReference>
<sequence>MFPFLNARILAFVFGLLGNIIAFLVFLAPLPTFYTIYRKKSSEGYQAIPYMVALFSAALLLYYAFLKTNAYMIVSINGFGCLIEITYLAVYIFYAPKSLKISTIKLISIFNIGGLGMVTVVSLTLAKGPKRVALVGWICAIINLAVFAAPLSIMRKVIRTKSVEYMPFMLSFFLTLCAIAWFFYGFFVDDYYIAVPNIAGFLFGITQMILYCVYKDSKKQTGEDQVAKSNGKGKSREDFDMEVMVCNSNQSLHNK</sequence>
<dbReference type="GO" id="GO:0051119">
    <property type="term" value="F:sugar transmembrane transporter activity"/>
    <property type="evidence" value="ECO:0000318"/>
    <property type="project" value="GO_Central"/>
</dbReference>
<feature type="transmembrane region" description="Helical" evidence="10">
    <location>
        <begin position="71"/>
        <end position="94"/>
    </location>
</feature>
<dbReference type="FunFam" id="1.20.1280.290:FF:000003">
    <property type="entry name" value="Bidirectional sugar transporter SWEET"/>
    <property type="match status" value="1"/>
</dbReference>
<dbReference type="GO" id="GO:0016020">
    <property type="term" value="C:membrane"/>
    <property type="evidence" value="ECO:0000318"/>
    <property type="project" value="GO_Central"/>
</dbReference>
<evidence type="ECO:0000256" key="2">
    <source>
        <dbReference type="ARBA" id="ARBA00007809"/>
    </source>
</evidence>
<comment type="subcellular location">
    <subcellularLocation>
        <location evidence="1 10">Cell membrane</location>
        <topology evidence="1 10">Multi-pass membrane protein</topology>
    </subcellularLocation>
</comment>
<dbReference type="Gene3D" id="1.20.1280.290">
    <property type="match status" value="2"/>
</dbReference>
<comment type="caution">
    <text evidence="11">The sequence shown here is derived from an EMBL/GenBank/DDBJ whole genome shotgun (WGS) entry which is preliminary data.</text>
</comment>
<gene>
    <name evidence="11" type="ORF">LSAT_V11C800418870</name>
</gene>
<keyword evidence="5 10" id="KW-0762">Sugar transport</keyword>
<accession>A0A9R1URR2</accession>
<evidence type="ECO:0000256" key="10">
    <source>
        <dbReference type="RuleBase" id="RU910715"/>
    </source>
</evidence>
<keyword evidence="3 10" id="KW-0813">Transport</keyword>
<keyword evidence="8 10" id="KW-1133">Transmembrane helix</keyword>
<keyword evidence="7" id="KW-0677">Repeat</keyword>
<feature type="transmembrane region" description="Helical" evidence="10">
    <location>
        <begin position="12"/>
        <end position="36"/>
    </location>
</feature>
<evidence type="ECO:0000256" key="5">
    <source>
        <dbReference type="ARBA" id="ARBA00022597"/>
    </source>
</evidence>
<dbReference type="EMBL" id="NBSK02000008">
    <property type="protein sequence ID" value="KAJ0192089.1"/>
    <property type="molecule type" value="Genomic_DNA"/>
</dbReference>
<comment type="function">
    <text evidence="10">Mediates both low-affinity uptake and efflux of sugar across the membrane.</text>
</comment>
<dbReference type="Proteomes" id="UP000235145">
    <property type="component" value="Unassembled WGS sequence"/>
</dbReference>
<evidence type="ECO:0000256" key="1">
    <source>
        <dbReference type="ARBA" id="ARBA00004651"/>
    </source>
</evidence>
<feature type="transmembrane region" description="Helical" evidence="10">
    <location>
        <begin position="106"/>
        <end position="126"/>
    </location>
</feature>
<evidence type="ECO:0000256" key="7">
    <source>
        <dbReference type="ARBA" id="ARBA00022737"/>
    </source>
</evidence>
<dbReference type="GO" id="GO:0005886">
    <property type="term" value="C:plasma membrane"/>
    <property type="evidence" value="ECO:0007669"/>
    <property type="project" value="UniProtKB-SubCell"/>
</dbReference>
<protein>
    <recommendedName>
        <fullName evidence="10">Bidirectional sugar transporter SWEET</fullName>
    </recommendedName>
</protein>
<dbReference type="InterPro" id="IPR004316">
    <property type="entry name" value="SWEET_rpt"/>
</dbReference>
<dbReference type="PANTHER" id="PTHR10791">
    <property type="entry name" value="RAG1-ACTIVATING PROTEIN 1"/>
    <property type="match status" value="1"/>
</dbReference>
<dbReference type="PANTHER" id="PTHR10791:SF134">
    <property type="entry name" value="BIDIRECTIONAL SUGAR TRANSPORTER SWEET9"/>
    <property type="match status" value="1"/>
</dbReference>
<name>A0A9R1URR2_LACSA</name>
<dbReference type="Pfam" id="PF03083">
    <property type="entry name" value="MtN3_slv"/>
    <property type="match status" value="2"/>
</dbReference>